<organism evidence="4 5">
    <name type="scientific">Crepidotus variabilis</name>
    <dbReference type="NCBI Taxonomy" id="179855"/>
    <lineage>
        <taxon>Eukaryota</taxon>
        <taxon>Fungi</taxon>
        <taxon>Dikarya</taxon>
        <taxon>Basidiomycota</taxon>
        <taxon>Agaricomycotina</taxon>
        <taxon>Agaricomycetes</taxon>
        <taxon>Agaricomycetidae</taxon>
        <taxon>Agaricales</taxon>
        <taxon>Agaricineae</taxon>
        <taxon>Crepidotaceae</taxon>
        <taxon>Crepidotus</taxon>
    </lineage>
</organism>
<feature type="region of interest" description="Disordered" evidence="1">
    <location>
        <begin position="1"/>
        <end position="162"/>
    </location>
</feature>
<sequence>MDPKDRPLPSQPIHDEAEATTPPPTIVATTVDPEDQASQNTAGPYPLAPSHSSSSSSSGSQTPSVGKHASRTNSPLPAPPTSILKHPSRYLSASPEPTASHSRDSVYTSPPGPEVTFSRNQSRHTSQSLSSFNPLGSGDGYFVKSEAQTANSPPINITDDDNDIYANASSRIEVEHRDPLDRRLTHPHSPLPPLPLSAFSVTPHPFGVPHSGFSSSAPMTPHFAPLPQLPATSLPPPSRRETVDFPAGTGNNGYPVSRTLDPTPYGSVAGLDPRSRSARRRSSGPITALSANDHWHEPGEAASRNRSLERRGSTLAVRAGTAMSMGRPITVFREDPDGDPDGTRTATGTGTEVDWIVPVGEKTATVAVRLRPTLRTAKKEKKKASRKARITGYLLNIAIGLQILLGALTTGLSVVIDGLKLLILLVISRT</sequence>
<gene>
    <name evidence="4" type="ORF">CPB83DRAFT_152778</name>
</gene>
<evidence type="ECO:0000313" key="5">
    <source>
        <dbReference type="Proteomes" id="UP000807306"/>
    </source>
</evidence>
<feature type="compositionally biased region" description="Low complexity" evidence="1">
    <location>
        <begin position="50"/>
        <end position="60"/>
    </location>
</feature>
<keyword evidence="2" id="KW-1133">Transmembrane helix</keyword>
<feature type="compositionally biased region" description="Polar residues" evidence="1">
    <location>
        <begin position="117"/>
        <end position="134"/>
    </location>
</feature>
<keyword evidence="2" id="KW-0472">Membrane</keyword>
<dbReference type="Proteomes" id="UP000807306">
    <property type="component" value="Unassembled WGS sequence"/>
</dbReference>
<evidence type="ECO:0000256" key="2">
    <source>
        <dbReference type="SAM" id="Phobius"/>
    </source>
</evidence>
<protein>
    <recommendedName>
        <fullName evidence="3">SMODS and SLOG-associating 2TM effector domain-containing protein</fullName>
    </recommendedName>
</protein>
<feature type="compositionally biased region" description="Polar residues" evidence="1">
    <location>
        <begin position="95"/>
        <end position="108"/>
    </location>
</feature>
<feature type="transmembrane region" description="Helical" evidence="2">
    <location>
        <begin position="393"/>
        <end position="416"/>
    </location>
</feature>
<name>A0A9P6EK98_9AGAR</name>
<dbReference type="NCBIfam" id="NF033635">
    <property type="entry name" value="SLATT_fungal"/>
    <property type="match status" value="1"/>
</dbReference>
<keyword evidence="5" id="KW-1185">Reference proteome</keyword>
<feature type="region of interest" description="Disordered" evidence="1">
    <location>
        <begin position="246"/>
        <end position="349"/>
    </location>
</feature>
<dbReference type="EMBL" id="MU157838">
    <property type="protein sequence ID" value="KAF9530661.1"/>
    <property type="molecule type" value="Genomic_DNA"/>
</dbReference>
<dbReference type="Pfam" id="PF18142">
    <property type="entry name" value="SLATT_fungal"/>
    <property type="match status" value="1"/>
</dbReference>
<evidence type="ECO:0000313" key="4">
    <source>
        <dbReference type="EMBL" id="KAF9530661.1"/>
    </source>
</evidence>
<evidence type="ECO:0000256" key="1">
    <source>
        <dbReference type="SAM" id="MobiDB-lite"/>
    </source>
</evidence>
<accession>A0A9P6EK98</accession>
<comment type="caution">
    <text evidence="4">The sequence shown here is derived from an EMBL/GenBank/DDBJ whole genome shotgun (WGS) entry which is preliminary data.</text>
</comment>
<proteinExistence type="predicted"/>
<evidence type="ECO:0000259" key="3">
    <source>
        <dbReference type="Pfam" id="PF18142"/>
    </source>
</evidence>
<feature type="domain" description="SMODS and SLOG-associating 2TM effector" evidence="3">
    <location>
        <begin position="377"/>
        <end position="415"/>
    </location>
</feature>
<feature type="compositionally biased region" description="Basic and acidic residues" evidence="1">
    <location>
        <begin position="1"/>
        <end position="17"/>
    </location>
</feature>
<dbReference type="AlphaFoldDB" id="A0A9P6EK98"/>
<dbReference type="InterPro" id="IPR041622">
    <property type="entry name" value="SLATT_fungi"/>
</dbReference>
<keyword evidence="2" id="KW-0812">Transmembrane</keyword>
<reference evidence="4" key="1">
    <citation type="submission" date="2020-11" db="EMBL/GenBank/DDBJ databases">
        <authorList>
            <consortium name="DOE Joint Genome Institute"/>
            <person name="Ahrendt S."/>
            <person name="Riley R."/>
            <person name="Andreopoulos W."/>
            <person name="Labutti K."/>
            <person name="Pangilinan J."/>
            <person name="Ruiz-Duenas F.J."/>
            <person name="Barrasa J.M."/>
            <person name="Sanchez-Garcia M."/>
            <person name="Camarero S."/>
            <person name="Miyauchi S."/>
            <person name="Serrano A."/>
            <person name="Linde D."/>
            <person name="Babiker R."/>
            <person name="Drula E."/>
            <person name="Ayuso-Fernandez I."/>
            <person name="Pacheco R."/>
            <person name="Padilla G."/>
            <person name="Ferreira P."/>
            <person name="Barriuso J."/>
            <person name="Kellner H."/>
            <person name="Castanera R."/>
            <person name="Alfaro M."/>
            <person name="Ramirez L."/>
            <person name="Pisabarro A.G."/>
            <person name="Kuo A."/>
            <person name="Tritt A."/>
            <person name="Lipzen A."/>
            <person name="He G."/>
            <person name="Yan M."/>
            <person name="Ng V."/>
            <person name="Cullen D."/>
            <person name="Martin F."/>
            <person name="Rosso M.-N."/>
            <person name="Henrissat B."/>
            <person name="Hibbett D."/>
            <person name="Martinez A.T."/>
            <person name="Grigoriev I.V."/>
        </authorList>
    </citation>
    <scope>NUCLEOTIDE SEQUENCE</scope>
    <source>
        <strain evidence="4">CBS 506.95</strain>
    </source>
</reference>